<gene>
    <name evidence="2" type="ORF">D7294_12410</name>
</gene>
<dbReference type="AlphaFoldDB" id="A0A3A9Z2I5"/>
<protein>
    <submittedName>
        <fullName evidence="2">GNAT family N-acetyltransferase</fullName>
    </submittedName>
</protein>
<dbReference type="Pfam" id="PF00583">
    <property type="entry name" value="Acetyltransf_1"/>
    <property type="match status" value="1"/>
</dbReference>
<dbReference type="RefSeq" id="WP_120678814.1">
    <property type="nucleotide sequence ID" value="NZ_RBAL01000006.1"/>
</dbReference>
<evidence type="ECO:0000313" key="2">
    <source>
        <dbReference type="EMBL" id="RKN42249.1"/>
    </source>
</evidence>
<dbReference type="PROSITE" id="PS51186">
    <property type="entry name" value="GNAT"/>
    <property type="match status" value="1"/>
</dbReference>
<accession>A0A3A9Z2I5</accession>
<feature type="domain" description="N-acetyltransferase" evidence="1">
    <location>
        <begin position="1"/>
        <end position="156"/>
    </location>
</feature>
<dbReference type="Proteomes" id="UP000272474">
    <property type="component" value="Unassembled WGS sequence"/>
</dbReference>
<dbReference type="GO" id="GO:0016747">
    <property type="term" value="F:acyltransferase activity, transferring groups other than amino-acyl groups"/>
    <property type="evidence" value="ECO:0007669"/>
    <property type="project" value="InterPro"/>
</dbReference>
<dbReference type="OrthoDB" id="3767306at2"/>
<proteinExistence type="predicted"/>
<name>A0A3A9Z2I5_9ACTN</name>
<keyword evidence="2" id="KW-0808">Transferase</keyword>
<keyword evidence="3" id="KW-1185">Reference proteome</keyword>
<dbReference type="Gene3D" id="3.40.630.30">
    <property type="match status" value="1"/>
</dbReference>
<comment type="caution">
    <text evidence="2">The sequence shown here is derived from an EMBL/GenBank/DDBJ whole genome shotgun (WGS) entry which is preliminary data.</text>
</comment>
<dbReference type="InterPro" id="IPR000182">
    <property type="entry name" value="GNAT_dom"/>
</dbReference>
<dbReference type="SUPFAM" id="SSF55729">
    <property type="entry name" value="Acyl-CoA N-acyltransferases (Nat)"/>
    <property type="match status" value="1"/>
</dbReference>
<dbReference type="InterPro" id="IPR016181">
    <property type="entry name" value="Acyl_CoA_acyltransferase"/>
</dbReference>
<dbReference type="CDD" id="cd04301">
    <property type="entry name" value="NAT_SF"/>
    <property type="match status" value="1"/>
</dbReference>
<evidence type="ECO:0000313" key="3">
    <source>
        <dbReference type="Proteomes" id="UP000272474"/>
    </source>
</evidence>
<reference evidence="2 3" key="1">
    <citation type="journal article" date="2014" name="Int. J. Syst. Evol. Microbiol.">
        <title>Streptomyces hoynatensis sp. nov., isolated from deep marine sediment.</title>
        <authorList>
            <person name="Veyisoglu A."/>
            <person name="Sahin N."/>
        </authorList>
    </citation>
    <scope>NUCLEOTIDE SEQUENCE [LARGE SCALE GENOMIC DNA]</scope>
    <source>
        <strain evidence="2 3">KCTC 29097</strain>
    </source>
</reference>
<dbReference type="EMBL" id="RBAL01000006">
    <property type="protein sequence ID" value="RKN42249.1"/>
    <property type="molecule type" value="Genomic_DNA"/>
</dbReference>
<evidence type="ECO:0000259" key="1">
    <source>
        <dbReference type="PROSITE" id="PS51186"/>
    </source>
</evidence>
<organism evidence="2 3">
    <name type="scientific">Streptomyces hoynatensis</name>
    <dbReference type="NCBI Taxonomy" id="1141874"/>
    <lineage>
        <taxon>Bacteria</taxon>
        <taxon>Bacillati</taxon>
        <taxon>Actinomycetota</taxon>
        <taxon>Actinomycetes</taxon>
        <taxon>Kitasatosporales</taxon>
        <taxon>Streptomycetaceae</taxon>
        <taxon>Streptomyces</taxon>
    </lineage>
</organism>
<sequence>MLLRQVRDTRADAEAVRAVAAAGGGAAEGGPAGGEGEWAGPRGILFQRTTRHLAATDPGGCWLAEDAAGRPVGAALAARREGLWGLALLAVVPQARGKGVGTTLLRRAMAYARGTLRGMVCAPPDPMAARVLRAAGFTLHPLMRMHGTVDASRLATPDGPAIEGGRAHRDLMDSVDRRLRGGAHGRDHEELLRHCRVVVADDLAGSGYCYLDESGGVELLAATSRRIAARLLTSALLSLPPGAAAAIPRLTAEQEWAVDVGLAAGLRLAPGGYLCLRGMRPPAPYLPSAAFL</sequence>